<evidence type="ECO:0000313" key="1">
    <source>
        <dbReference type="EMBL" id="QIE57184.1"/>
    </source>
</evidence>
<dbReference type="AlphaFoldDB" id="A0A7M3T5A3"/>
<evidence type="ECO:0000313" key="2">
    <source>
        <dbReference type="Proteomes" id="UP000503336"/>
    </source>
</evidence>
<dbReference type="PANTHER" id="PTHR35841:SF1">
    <property type="entry name" value="PHOSPHONATES-BINDING PERIPLASMIC PROTEIN"/>
    <property type="match status" value="1"/>
</dbReference>
<dbReference type="PANTHER" id="PTHR35841">
    <property type="entry name" value="PHOSPHONATES-BINDING PERIPLASMIC PROTEIN"/>
    <property type="match status" value="1"/>
</dbReference>
<dbReference type="SUPFAM" id="SSF53850">
    <property type="entry name" value="Periplasmic binding protein-like II"/>
    <property type="match status" value="1"/>
</dbReference>
<dbReference type="EMBL" id="CP049056">
    <property type="protein sequence ID" value="QIE57184.1"/>
    <property type="molecule type" value="Genomic_DNA"/>
</dbReference>
<dbReference type="Pfam" id="PF12974">
    <property type="entry name" value="Phosphonate-bd"/>
    <property type="match status" value="1"/>
</dbReference>
<dbReference type="RefSeq" id="WP_165101658.1">
    <property type="nucleotide sequence ID" value="NZ_CP049056.1"/>
</dbReference>
<gene>
    <name evidence="1" type="ORF">G5B40_18110</name>
</gene>
<dbReference type="Proteomes" id="UP000503336">
    <property type="component" value="Chromosome"/>
</dbReference>
<dbReference type="Gene3D" id="3.40.190.10">
    <property type="entry name" value="Periplasmic binding protein-like II"/>
    <property type="match status" value="2"/>
</dbReference>
<proteinExistence type="predicted"/>
<name>A0A7M3T5A3_9RHOB</name>
<organism evidence="1 2">
    <name type="scientific">Pikeienuella piscinae</name>
    <dbReference type="NCBI Taxonomy" id="2748098"/>
    <lineage>
        <taxon>Bacteria</taxon>
        <taxon>Pseudomonadati</taxon>
        <taxon>Pseudomonadota</taxon>
        <taxon>Alphaproteobacteria</taxon>
        <taxon>Rhodobacterales</taxon>
        <taxon>Paracoccaceae</taxon>
        <taxon>Pikeienuella</taxon>
    </lineage>
</organism>
<keyword evidence="2" id="KW-1185">Reference proteome</keyword>
<protein>
    <submittedName>
        <fullName evidence="1">PhnD/SsuA/transferrin family substrate-binding protein</fullName>
    </submittedName>
</protein>
<accession>A0A7M3T5A3</accession>
<dbReference type="KEGG" id="hdh:G5B40_18110"/>
<sequence>MYDWPEVRAATDTLWSLIRERLRAAAFPAPEVLSRPDNLWLHWREPALLLSQTCGLPYAAQLAGAVSLVGAPSYDLPGCPPGFYRSEILVRADDPVADVDALKGGRFARNGRESQSGHAAFAAAFGPPEAYFSEIVEAGAHRASIRAVAEGRADAASVDAVSWRLARAHEPASARLRVLASTPPTPGLPLITGKRSSSEVQEIAKAVDAAIAELPDACRATLFLNGFEYLAPADYAPLAAGWPSTAEA</sequence>
<reference evidence="1 2" key="1">
    <citation type="submission" date="2020-02" db="EMBL/GenBank/DDBJ databases">
        <title>complete genome sequence of Rhodobacteraceae bacterium.</title>
        <authorList>
            <person name="Park J."/>
            <person name="Kim Y.-S."/>
            <person name="Kim K.-H."/>
        </authorList>
    </citation>
    <scope>NUCLEOTIDE SEQUENCE [LARGE SCALE GENOMIC DNA]</scope>
    <source>
        <strain evidence="1 2">RR4-56</strain>
    </source>
</reference>